<reference evidence="1" key="1">
    <citation type="submission" date="2024-07" db="EMBL/GenBank/DDBJ databases">
        <authorList>
            <person name="Yu S.T."/>
        </authorList>
    </citation>
    <scope>NUCLEOTIDE SEQUENCE</scope>
    <source>
        <strain evidence="1">R28</strain>
    </source>
</reference>
<name>A0AB39PRT3_9ACTN</name>
<dbReference type="RefSeq" id="WP_369167797.1">
    <property type="nucleotide sequence ID" value="NZ_CP163439.1"/>
</dbReference>
<protein>
    <submittedName>
        <fullName evidence="1">Uncharacterized protein</fullName>
    </submittedName>
</protein>
<dbReference type="EMBL" id="CP163439">
    <property type="protein sequence ID" value="XDQ33256.1"/>
    <property type="molecule type" value="Genomic_DNA"/>
</dbReference>
<accession>A0AB39PRT3</accession>
<organism evidence="1">
    <name type="scientific">Streptomyces sp. R28</name>
    <dbReference type="NCBI Taxonomy" id="3238628"/>
    <lineage>
        <taxon>Bacteria</taxon>
        <taxon>Bacillati</taxon>
        <taxon>Actinomycetota</taxon>
        <taxon>Actinomycetes</taxon>
        <taxon>Kitasatosporales</taxon>
        <taxon>Streptomycetaceae</taxon>
        <taxon>Streptomyces</taxon>
    </lineage>
</organism>
<gene>
    <name evidence="1" type="ORF">AB5J49_07985</name>
</gene>
<proteinExistence type="predicted"/>
<sequence length="246" mass="27439">MHDQTPHPCPGPCNNAWRRSEALRETDGTEHHLTPSWGQPVQCGDCVERGLHQLEELPELLDAVLLEALEGTPAKNVGTIGRVTVATWPGQASRLLVDRIVGEMAELQADILIQRRIWHPDRLPARSTAPREADHIRRIANSLFTHWDWAMQNHPAASEPHTAGNANPGGQAASWHRSAQLFTHRDNPRVQMTASCPRCHLKTLSHSNGETYIACRNPECELLLSRSEYEQHTRELAGAVTIRQAA</sequence>
<dbReference type="AlphaFoldDB" id="A0AB39PRT3"/>
<evidence type="ECO:0000313" key="1">
    <source>
        <dbReference type="EMBL" id="XDQ33256.1"/>
    </source>
</evidence>